<dbReference type="AlphaFoldDB" id="A0AA36JZM0"/>
<dbReference type="KEGG" id="sga:GALLO_2006"/>
<gene>
    <name evidence="1" type="ordered locus">GALLO_2006</name>
</gene>
<organism evidence="1 2">
    <name type="scientific">Streptococcus gallolyticus (strain UCN34)</name>
    <dbReference type="NCBI Taxonomy" id="637909"/>
    <lineage>
        <taxon>Bacteria</taxon>
        <taxon>Bacillati</taxon>
        <taxon>Bacillota</taxon>
        <taxon>Bacilli</taxon>
        <taxon>Lactobacillales</taxon>
        <taxon>Streptococcaceae</taxon>
        <taxon>Streptococcus</taxon>
    </lineage>
</organism>
<dbReference type="Proteomes" id="UP000001517">
    <property type="component" value="Chromosome"/>
</dbReference>
<evidence type="ECO:0000313" key="1">
    <source>
        <dbReference type="EMBL" id="CBI14497.1"/>
    </source>
</evidence>
<name>A0AA36JZM0_STRG3</name>
<protein>
    <submittedName>
        <fullName evidence="1">Uncharacterized protein</fullName>
    </submittedName>
</protein>
<sequence length="80" mass="9030">MNPRVNNIHLPDFESGAVPSWATFPNVVFKRCLISNDNVAQNTMRKKGFEPSRPYWAHAPEACVSAVPPLPQKTKSLYDF</sequence>
<proteinExistence type="predicted"/>
<evidence type="ECO:0000313" key="2">
    <source>
        <dbReference type="Proteomes" id="UP000001517"/>
    </source>
</evidence>
<dbReference type="EMBL" id="FN597254">
    <property type="protein sequence ID" value="CBI14497.1"/>
    <property type="molecule type" value="Genomic_DNA"/>
</dbReference>
<reference evidence="1 2" key="1">
    <citation type="journal article" date="2010" name="J. Bacteriol.">
        <title>Genome sequence of Streptococcus gallolyticus: insights into its adaptation to the bovine rumen and its ability to cause endocarditis.</title>
        <authorList>
            <person name="Rusniok C."/>
            <person name="Couve E."/>
            <person name="Da Cunha V."/>
            <person name="El Gana R."/>
            <person name="Zidane N."/>
            <person name="Bouchier C."/>
            <person name="Poyart C."/>
            <person name="Leclercq R."/>
            <person name="Trieu-Cuot P."/>
            <person name="Glaser P."/>
        </authorList>
    </citation>
    <scope>NUCLEOTIDE SEQUENCE [LARGE SCALE GENOMIC DNA]</scope>
    <source>
        <strain evidence="1 2">UCN34</strain>
    </source>
</reference>
<accession>A0AA36JZM0</accession>